<reference evidence="7 8" key="1">
    <citation type="submission" date="2020-05" db="EMBL/GenBank/DDBJ databases">
        <title>WGS assembly of Panicum virgatum.</title>
        <authorList>
            <person name="Lovell J.T."/>
            <person name="Jenkins J."/>
            <person name="Shu S."/>
            <person name="Juenger T.E."/>
            <person name="Schmutz J."/>
        </authorList>
    </citation>
    <scope>NUCLEOTIDE SEQUENCE [LARGE SCALE GENOMIC DNA]</scope>
    <source>
        <strain evidence="8">cv. AP13</strain>
    </source>
</reference>
<dbReference type="PANTHER" id="PTHR46296">
    <property type="entry name" value="BNAA05G37250D PROTEIN"/>
    <property type="match status" value="1"/>
</dbReference>
<evidence type="ECO:0000259" key="6">
    <source>
        <dbReference type="PROSITE" id="PS51778"/>
    </source>
</evidence>
<keyword evidence="2" id="KW-0812">Transmembrane</keyword>
<keyword evidence="3" id="KW-1133">Transmembrane helix</keyword>
<dbReference type="Gene3D" id="2.30.29.30">
    <property type="entry name" value="Pleckstrin-homology domain (PH domain)/Phosphotyrosine-binding domain (PTB)"/>
    <property type="match status" value="1"/>
</dbReference>
<comment type="subcellular location">
    <subcellularLocation>
        <location evidence="1">Membrane</location>
        <topology evidence="1">Single-pass membrane protein</topology>
    </subcellularLocation>
</comment>
<dbReference type="SMART" id="SM00239">
    <property type="entry name" value="C2"/>
    <property type="match status" value="2"/>
</dbReference>
<feature type="domain" description="VASt" evidence="6">
    <location>
        <begin position="923"/>
        <end position="1090"/>
    </location>
</feature>
<dbReference type="Proteomes" id="UP000823388">
    <property type="component" value="Chromosome 1K"/>
</dbReference>
<sequence length="1320" mass="146272">MARPAAAAGPPGRAEPGHHDAPMLLRVHVMEARGLPAIYLNGSSDPYVRLQLGRRRPRATTVVKRSLSPVWDEEFGFLVGDVTEELVVSVLNEDRFFGAEFLGRVRLPLTAIMETDDLSLGTKWYQLQPRNGGKFRRKRRGEICLRVYLSVRATLCEDTHQAPPQLIDDISCSSYRSVATTDSSLSTTTGSLDLSACGSMDRASLRSLDGLNQSIMEQQGSRSTGPPSCVSTERSILLDPEEDEGSSIADTSSVVEVMSRYFRKSADAAHSVASDPVTDQLRDAKMHSDARENGENCMPPEASLHELLKTMESKDQACEMPANLPGGVLVDQSYSIAPAELNSLLFTANSDFWPEVAELQGTSGFHIEPWKHKNSENCLKRTLTYTKAASKLVKSVKATEEQKYLKASGNSFAVLSSVSTPDVPCGNCFKVEILYRIIPGPQSASEEQTTQLNVSWRLNFVQSTMLKGMIENGTRQGLAEGYLQFSEVLSRKVKVAELDDANSKDKILASLQPQKESNLKLAARFLGSFAFIFSLSTALYIITHLHLAKPNMVHGGLEYFGIDLPDSIGEVVFCIILIIQGHNIIKVGRRFLQAWKQRGSDHGVKAHGDGWLLTIALIEGSSVVSAGTPGLPDPYVVFTCNGKRKTSSVKYQTSEPKWNEIFEFDAMDDPPARLDVVVHDSDGPSNETPIGQTEVNFVKNNLSDLGDMWLPLAGRFPQGHQPKLHLRIFLSNSRGTEVVLDYLEKMGKEVGKKINLRSAQTNSAFRKLFSLPPEEFLIDDFTCHLKRKMPLQGRLFLSPRIAGFYANIFGRKTKFFFLWEDIDDIQVVPPKLATVGSPSLMIILRKDRGLEARHGAKTLDPQGRLKFHFQTFVSFNDAHRIIMAIWKMRSSGLEQKGELIDKESELKELPYEEGSQLANDDVKMSEVYSAVLSVDISGLMEMFSGGSLEHKVMERTGCVDYSATEWELLNRDIYQRRISFRFDKSLSRYGGEATTTQQKYKLPNQEGWVIEEVMTLQGIQHEDYSSIQLKYHMTSTALRPNTCSLKVLLGVAWLKGAKHQKKAAKNVIANSTNRLREIFVEVEKEITSRKAGISIFISSTADSNSLLQQWPPGAPPLENQPSPPCPSFWIAEAPIPSVSPGASPPSLGLLILYITSHQPRCLLHGCRCLQSRGPLAPLQGGWGHRHLPRQGRRPCRSLHQCHGRLLPRVHGRSRLLRGLPLGRLLGLLRLVAGRLRRLPRRVLGHAGFTGHGVLGRPGLLRRRVRGLAQCLVRLAGLLLGGLLDLGLALLGPLVRLGAALGRRLVCCLCLGVPAHLPRRR</sequence>
<evidence type="ECO:0000256" key="3">
    <source>
        <dbReference type="ARBA" id="ARBA00022989"/>
    </source>
</evidence>
<dbReference type="PROSITE" id="PS50004">
    <property type="entry name" value="C2"/>
    <property type="match status" value="2"/>
</dbReference>
<accession>A0A8T0XKG7</accession>
<dbReference type="PROSITE" id="PS51778">
    <property type="entry name" value="VAST"/>
    <property type="match status" value="2"/>
</dbReference>
<dbReference type="Pfam" id="PF02893">
    <property type="entry name" value="GRAM"/>
    <property type="match status" value="1"/>
</dbReference>
<dbReference type="SUPFAM" id="SSF49562">
    <property type="entry name" value="C2 domain (Calcium/lipid-binding domain, CaLB)"/>
    <property type="match status" value="2"/>
</dbReference>
<evidence type="ECO:0000313" key="8">
    <source>
        <dbReference type="Proteomes" id="UP000823388"/>
    </source>
</evidence>
<dbReference type="Pfam" id="PF16016">
    <property type="entry name" value="VASt"/>
    <property type="match status" value="2"/>
</dbReference>
<dbReference type="InterPro" id="IPR000008">
    <property type="entry name" value="C2_dom"/>
</dbReference>
<dbReference type="InterPro" id="IPR004182">
    <property type="entry name" value="GRAM"/>
</dbReference>
<feature type="domain" description="C2" evidence="5">
    <location>
        <begin position="10"/>
        <end position="125"/>
    </location>
</feature>
<evidence type="ECO:0000259" key="5">
    <source>
        <dbReference type="PROSITE" id="PS50004"/>
    </source>
</evidence>
<dbReference type="EMBL" id="CM029037">
    <property type="protein sequence ID" value="KAG2657713.1"/>
    <property type="molecule type" value="Genomic_DNA"/>
</dbReference>
<protein>
    <recommendedName>
        <fullName evidence="9">C2 and GRAM domain-containing protein</fullName>
    </recommendedName>
</protein>
<feature type="domain" description="C2" evidence="5">
    <location>
        <begin position="593"/>
        <end position="710"/>
    </location>
</feature>
<dbReference type="InterPro" id="IPR011993">
    <property type="entry name" value="PH-like_dom_sf"/>
</dbReference>
<dbReference type="Gene3D" id="2.60.40.150">
    <property type="entry name" value="C2 domain"/>
    <property type="match status" value="2"/>
</dbReference>
<comment type="caution">
    <text evidence="7">The sequence shown here is derived from an EMBL/GenBank/DDBJ whole genome shotgun (WGS) entry which is preliminary data.</text>
</comment>
<gene>
    <name evidence="7" type="ORF">PVAP13_1KG109000</name>
</gene>
<dbReference type="CDD" id="cd00030">
    <property type="entry name" value="C2"/>
    <property type="match status" value="2"/>
</dbReference>
<dbReference type="InterPro" id="IPR031968">
    <property type="entry name" value="VASt"/>
</dbReference>
<dbReference type="GO" id="GO:0016020">
    <property type="term" value="C:membrane"/>
    <property type="evidence" value="ECO:0007669"/>
    <property type="project" value="UniProtKB-SubCell"/>
</dbReference>
<keyword evidence="4" id="KW-0472">Membrane</keyword>
<feature type="domain" description="VASt" evidence="6">
    <location>
        <begin position="325"/>
        <end position="497"/>
    </location>
</feature>
<evidence type="ECO:0000256" key="2">
    <source>
        <dbReference type="ARBA" id="ARBA00022692"/>
    </source>
</evidence>
<dbReference type="InterPro" id="IPR035892">
    <property type="entry name" value="C2_domain_sf"/>
</dbReference>
<dbReference type="SMART" id="SM00568">
    <property type="entry name" value="GRAM"/>
    <property type="match status" value="1"/>
</dbReference>
<keyword evidence="8" id="KW-1185">Reference proteome</keyword>
<evidence type="ECO:0000313" key="7">
    <source>
        <dbReference type="EMBL" id="KAG2657713.1"/>
    </source>
</evidence>
<evidence type="ECO:0000256" key="1">
    <source>
        <dbReference type="ARBA" id="ARBA00004167"/>
    </source>
</evidence>
<dbReference type="PANTHER" id="PTHR46296:SF4">
    <property type="entry name" value="OS02G0199800 PROTEIN"/>
    <property type="match status" value="1"/>
</dbReference>
<dbReference type="Pfam" id="PF00168">
    <property type="entry name" value="C2"/>
    <property type="match status" value="2"/>
</dbReference>
<name>A0A8T0XKG7_PANVG</name>
<evidence type="ECO:0000256" key="4">
    <source>
        <dbReference type="ARBA" id="ARBA00023136"/>
    </source>
</evidence>
<proteinExistence type="predicted"/>
<dbReference type="InterPro" id="IPR044511">
    <property type="entry name" value="At1g03370/At5g50170-like"/>
</dbReference>
<evidence type="ECO:0008006" key="9">
    <source>
        <dbReference type="Google" id="ProtNLM"/>
    </source>
</evidence>
<organism evidence="7 8">
    <name type="scientific">Panicum virgatum</name>
    <name type="common">Blackwell switchgrass</name>
    <dbReference type="NCBI Taxonomy" id="38727"/>
    <lineage>
        <taxon>Eukaryota</taxon>
        <taxon>Viridiplantae</taxon>
        <taxon>Streptophyta</taxon>
        <taxon>Embryophyta</taxon>
        <taxon>Tracheophyta</taxon>
        <taxon>Spermatophyta</taxon>
        <taxon>Magnoliopsida</taxon>
        <taxon>Liliopsida</taxon>
        <taxon>Poales</taxon>
        <taxon>Poaceae</taxon>
        <taxon>PACMAD clade</taxon>
        <taxon>Panicoideae</taxon>
        <taxon>Panicodae</taxon>
        <taxon>Paniceae</taxon>
        <taxon>Panicinae</taxon>
        <taxon>Panicum</taxon>
        <taxon>Panicum sect. Hiantes</taxon>
    </lineage>
</organism>